<dbReference type="OrthoDB" id="9758509at2"/>
<dbReference type="GO" id="GO:0005506">
    <property type="term" value="F:iron ion binding"/>
    <property type="evidence" value="ECO:0007669"/>
    <property type="project" value="InterPro"/>
</dbReference>
<keyword evidence="5" id="KW-1185">Reference proteome</keyword>
<evidence type="ECO:0000256" key="2">
    <source>
        <dbReference type="ARBA" id="ARBA00023002"/>
    </source>
</evidence>
<dbReference type="InterPro" id="IPR046867">
    <property type="entry name" value="AldOxase/xan_DH_MoCoBD2"/>
</dbReference>
<evidence type="ECO:0000256" key="1">
    <source>
        <dbReference type="ARBA" id="ARBA00022505"/>
    </source>
</evidence>
<dbReference type="EMBL" id="QOIL01000019">
    <property type="protein sequence ID" value="RCG26552.1"/>
    <property type="molecule type" value="Genomic_DNA"/>
</dbReference>
<dbReference type="InterPro" id="IPR008274">
    <property type="entry name" value="AldOxase/xan_DH_MoCoBD1"/>
</dbReference>
<dbReference type="InterPro" id="IPR037165">
    <property type="entry name" value="AldOxase/xan_DH_Mopterin-bd_sf"/>
</dbReference>
<dbReference type="Gene3D" id="3.30.365.10">
    <property type="entry name" value="Aldehyde oxidase/xanthine dehydrogenase, molybdopterin binding domain"/>
    <property type="match status" value="4"/>
</dbReference>
<comment type="caution">
    <text evidence="4">The sequence shown here is derived from an EMBL/GenBank/DDBJ whole genome shotgun (WGS) entry which is preliminary data.</text>
</comment>
<keyword evidence="2" id="KW-0560">Oxidoreductase</keyword>
<dbReference type="RefSeq" id="WP_114032124.1">
    <property type="nucleotide sequence ID" value="NZ_QOIL01000019.1"/>
</dbReference>
<organism evidence="4 5">
    <name type="scientific">Sphaerisporangium album</name>
    <dbReference type="NCBI Taxonomy" id="509200"/>
    <lineage>
        <taxon>Bacteria</taxon>
        <taxon>Bacillati</taxon>
        <taxon>Actinomycetota</taxon>
        <taxon>Actinomycetes</taxon>
        <taxon>Streptosporangiales</taxon>
        <taxon>Streptosporangiaceae</taxon>
        <taxon>Sphaerisporangium</taxon>
    </lineage>
</organism>
<name>A0A367F9M9_9ACTN</name>
<dbReference type="Proteomes" id="UP000253094">
    <property type="component" value="Unassembled WGS sequence"/>
</dbReference>
<dbReference type="PANTHER" id="PTHR11908">
    <property type="entry name" value="XANTHINE DEHYDROGENASE"/>
    <property type="match status" value="1"/>
</dbReference>
<gene>
    <name evidence="4" type="ORF">DQ384_29415</name>
</gene>
<evidence type="ECO:0000259" key="3">
    <source>
        <dbReference type="SMART" id="SM01008"/>
    </source>
</evidence>
<dbReference type="Gene3D" id="3.90.1170.50">
    <property type="entry name" value="Aldehyde oxidase/xanthine dehydrogenase, a/b hammerhead"/>
    <property type="match status" value="1"/>
</dbReference>
<dbReference type="Pfam" id="PF01315">
    <property type="entry name" value="Ald_Xan_dh_C"/>
    <property type="match status" value="1"/>
</dbReference>
<accession>A0A367F9M9</accession>
<reference evidence="4 5" key="1">
    <citation type="submission" date="2018-06" db="EMBL/GenBank/DDBJ databases">
        <title>Sphaerisporangium craniellae sp. nov., isolated from a marine sponge in the South China Sea.</title>
        <authorList>
            <person name="Li L."/>
        </authorList>
    </citation>
    <scope>NUCLEOTIDE SEQUENCE [LARGE SCALE GENOMIC DNA]</scope>
    <source>
        <strain evidence="4 5">CCTCC AA 208026</strain>
    </source>
</reference>
<evidence type="ECO:0000313" key="5">
    <source>
        <dbReference type="Proteomes" id="UP000253094"/>
    </source>
</evidence>
<dbReference type="InterPro" id="IPR016208">
    <property type="entry name" value="Ald_Oxase/xanthine_DH-like"/>
</dbReference>
<dbReference type="Pfam" id="PF02738">
    <property type="entry name" value="MoCoBD_1"/>
    <property type="match status" value="1"/>
</dbReference>
<keyword evidence="1" id="KW-0500">Molybdenum</keyword>
<dbReference type="InterPro" id="IPR036856">
    <property type="entry name" value="Ald_Oxase/Xan_DH_a/b_sf"/>
</dbReference>
<feature type="domain" description="Aldehyde oxidase/xanthine dehydrogenase a/b hammerhead" evidence="3">
    <location>
        <begin position="23"/>
        <end position="127"/>
    </location>
</feature>
<sequence length="696" mass="74195">MTTTEITYVGSPIDRVDGLEKVTGRARYASEHNPRDLTYAAPVQATIARGEVKGMDAGAALKVPGMIAVIWHGNAPRLAPSDAAELSVLQSPRVAYRGQYVAVAIAETLEAAREAAALLRVEYSEEAHDVELRADHPRLYRPDHVNPRLPADDVRGDPDAALASAPVVVDATYTTPAEHNNPMEPHATVAEWDGGGLTVHDSTQGPTALRGQLAPLFGMPPEQVRIISPHVGGGFGSKGLAHPHVVLAALAAKQVGRPVKLTVTRREMFAVTGYRTPTIQRVRLGAEEDGRLIAISHEACEQSSTIAEFAEQTTVATRMMYAAPHRRTTHRLVRLDVPTPSWMRAPGEAPGMFALESAMDELAVACGVDPVELRVRNEPATDPDTGLPFSSRNLVACLREGARRFGWDARDPRPGVRRRGGLLYGTGVASSTYPAYRSPSQASARAEPDGTFTVRIAAADLGTGARTVLTQIAADTLRAPAERVRVEIGDSALPQASIAGGSMGTASWGTAVVRACEALVRELERTGGVVPPGGAEASAATAEEVRGQEKYARHAFGAQFAEVAVDADTGETRVTRLLGVFAAGRIVNPKTARSQFVGGMTMGLSMALFEESVMDARFGDYLNNDLAQYHIAANADVRDIEAFWVEEDDPHLNPMGTKGIGEIGIVGTAAAVANAVHHATGIRVRDLPIRLDRLVR</sequence>
<dbReference type="PANTHER" id="PTHR11908:SF132">
    <property type="entry name" value="ALDEHYDE OXIDASE 1-RELATED"/>
    <property type="match status" value="1"/>
</dbReference>
<dbReference type="AlphaFoldDB" id="A0A367F9M9"/>
<evidence type="ECO:0000313" key="4">
    <source>
        <dbReference type="EMBL" id="RCG26552.1"/>
    </source>
</evidence>
<dbReference type="SMART" id="SM01008">
    <property type="entry name" value="Ald_Xan_dh_C"/>
    <property type="match status" value="1"/>
</dbReference>
<dbReference type="Pfam" id="PF20256">
    <property type="entry name" value="MoCoBD_2"/>
    <property type="match status" value="1"/>
</dbReference>
<dbReference type="SUPFAM" id="SSF54665">
    <property type="entry name" value="CO dehydrogenase molybdoprotein N-domain-like"/>
    <property type="match status" value="1"/>
</dbReference>
<protein>
    <submittedName>
        <fullName evidence="4">Xanthine dehydrogenase family protein molybdopterin-binding subunit</fullName>
    </submittedName>
</protein>
<dbReference type="SUPFAM" id="SSF56003">
    <property type="entry name" value="Molybdenum cofactor-binding domain"/>
    <property type="match status" value="1"/>
</dbReference>
<dbReference type="InterPro" id="IPR000674">
    <property type="entry name" value="Ald_Oxase/Xan_DH_a/b"/>
</dbReference>
<dbReference type="GO" id="GO:0016491">
    <property type="term" value="F:oxidoreductase activity"/>
    <property type="evidence" value="ECO:0007669"/>
    <property type="project" value="UniProtKB-KW"/>
</dbReference>
<proteinExistence type="predicted"/>